<proteinExistence type="predicted"/>
<dbReference type="Gene3D" id="1.10.260.40">
    <property type="entry name" value="lambda repressor-like DNA-binding domains"/>
    <property type="match status" value="1"/>
</dbReference>
<dbReference type="InterPro" id="IPR000843">
    <property type="entry name" value="HTH_LacI"/>
</dbReference>
<keyword evidence="2 5" id="KW-0238">DNA-binding</keyword>
<dbReference type="RefSeq" id="WP_200275985.1">
    <property type="nucleotide sequence ID" value="NZ_JAENII010000002.1"/>
</dbReference>
<dbReference type="InterPro" id="IPR010982">
    <property type="entry name" value="Lambda_DNA-bd_dom_sf"/>
</dbReference>
<evidence type="ECO:0000259" key="4">
    <source>
        <dbReference type="PROSITE" id="PS50932"/>
    </source>
</evidence>
<evidence type="ECO:0000256" key="2">
    <source>
        <dbReference type="ARBA" id="ARBA00023125"/>
    </source>
</evidence>
<dbReference type="GO" id="GO:0000976">
    <property type="term" value="F:transcription cis-regulatory region binding"/>
    <property type="evidence" value="ECO:0007669"/>
    <property type="project" value="TreeGrafter"/>
</dbReference>
<dbReference type="PANTHER" id="PTHR30146:SF109">
    <property type="entry name" value="HTH-TYPE TRANSCRIPTIONAL REGULATOR GALS"/>
    <property type="match status" value="1"/>
</dbReference>
<comment type="caution">
    <text evidence="5">The sequence shown here is derived from an EMBL/GenBank/DDBJ whole genome shotgun (WGS) entry which is preliminary data.</text>
</comment>
<keyword evidence="6" id="KW-1185">Reference proteome</keyword>
<dbReference type="InterPro" id="IPR028082">
    <property type="entry name" value="Peripla_BP_I"/>
</dbReference>
<protein>
    <submittedName>
        <fullName evidence="5">LacI family DNA-binding transcriptional regulator</fullName>
    </submittedName>
</protein>
<dbReference type="SUPFAM" id="SSF53822">
    <property type="entry name" value="Periplasmic binding protein-like I"/>
    <property type="match status" value="1"/>
</dbReference>
<dbReference type="AlphaFoldDB" id="A0A934R7U3"/>
<dbReference type="Gene3D" id="3.40.50.2300">
    <property type="match status" value="2"/>
</dbReference>
<dbReference type="PANTHER" id="PTHR30146">
    <property type="entry name" value="LACI-RELATED TRANSCRIPTIONAL REPRESSOR"/>
    <property type="match status" value="1"/>
</dbReference>
<sequence length="341" mass="36461">MAVGRGGTKLKDIADLVGCSLATVSNAINGRGRMSEDMRREILAKCAELNFVPNSAGRSLRLQRADAVGVIYAPSFAELFGNIFYARIMEGLSETFGEAGLDLILGNRKDSDGLPSIVRQGKVDALVVLAGVFEADAYESLRNCPVPVCMVDGHVGALEADAVTSDGFGGGRLVAEYLVREGHQNVRMVAYKNPLYNIEQRIAGFLSGLRASGVEAREDDVVIRISDNAEAGERVLDSLESGEAPTAVFAVNDTLAEYLATELQKRGKNVPGDVSLVGFDDDPIARRCEPALTTVGMDKRVFGSISAGLVLERLAKPEKPLVHHVQPTRMVIRDSVSNLGG</sequence>
<evidence type="ECO:0000313" key="6">
    <source>
        <dbReference type="Proteomes" id="UP000658278"/>
    </source>
</evidence>
<evidence type="ECO:0000256" key="3">
    <source>
        <dbReference type="ARBA" id="ARBA00023163"/>
    </source>
</evidence>
<dbReference type="InterPro" id="IPR046335">
    <property type="entry name" value="LacI/GalR-like_sensor"/>
</dbReference>
<feature type="domain" description="HTH lacI-type" evidence="4">
    <location>
        <begin position="8"/>
        <end position="62"/>
    </location>
</feature>
<dbReference type="SMART" id="SM00354">
    <property type="entry name" value="HTH_LACI"/>
    <property type="match status" value="1"/>
</dbReference>
<keyword evidence="1" id="KW-0805">Transcription regulation</keyword>
<dbReference type="EMBL" id="JAENII010000002">
    <property type="protein sequence ID" value="MBK1825877.1"/>
    <property type="molecule type" value="Genomic_DNA"/>
</dbReference>
<gene>
    <name evidence="5" type="ORF">JIN81_02510</name>
</gene>
<dbReference type="GO" id="GO:0003700">
    <property type="term" value="F:DNA-binding transcription factor activity"/>
    <property type="evidence" value="ECO:0007669"/>
    <property type="project" value="TreeGrafter"/>
</dbReference>
<dbReference type="Pfam" id="PF00356">
    <property type="entry name" value="LacI"/>
    <property type="match status" value="1"/>
</dbReference>
<dbReference type="CDD" id="cd01392">
    <property type="entry name" value="HTH_LacI"/>
    <property type="match status" value="1"/>
</dbReference>
<accession>A0A934R7U3</accession>
<evidence type="ECO:0000313" key="5">
    <source>
        <dbReference type="EMBL" id="MBK1825877.1"/>
    </source>
</evidence>
<evidence type="ECO:0000256" key="1">
    <source>
        <dbReference type="ARBA" id="ARBA00023015"/>
    </source>
</evidence>
<dbReference type="PROSITE" id="PS50932">
    <property type="entry name" value="HTH_LACI_2"/>
    <property type="match status" value="1"/>
</dbReference>
<dbReference type="SUPFAM" id="SSF47413">
    <property type="entry name" value="lambda repressor-like DNA-binding domains"/>
    <property type="match status" value="1"/>
</dbReference>
<dbReference type="Pfam" id="PF13377">
    <property type="entry name" value="Peripla_BP_3"/>
    <property type="match status" value="1"/>
</dbReference>
<dbReference type="Proteomes" id="UP000658278">
    <property type="component" value="Unassembled WGS sequence"/>
</dbReference>
<organism evidence="5 6">
    <name type="scientific">Haloferula rosea</name>
    <dbReference type="NCBI Taxonomy" id="490093"/>
    <lineage>
        <taxon>Bacteria</taxon>
        <taxon>Pseudomonadati</taxon>
        <taxon>Verrucomicrobiota</taxon>
        <taxon>Verrucomicrobiia</taxon>
        <taxon>Verrucomicrobiales</taxon>
        <taxon>Verrucomicrobiaceae</taxon>
        <taxon>Haloferula</taxon>
    </lineage>
</organism>
<keyword evidence="3" id="KW-0804">Transcription</keyword>
<dbReference type="CDD" id="cd06267">
    <property type="entry name" value="PBP1_LacI_sugar_binding-like"/>
    <property type="match status" value="1"/>
</dbReference>
<reference evidence="5" key="1">
    <citation type="submission" date="2021-01" db="EMBL/GenBank/DDBJ databases">
        <title>Modified the classification status of verrucomicrobia.</title>
        <authorList>
            <person name="Feng X."/>
        </authorList>
    </citation>
    <scope>NUCLEOTIDE SEQUENCE</scope>
    <source>
        <strain evidence="5">KCTC 22201</strain>
    </source>
</reference>
<name>A0A934R7U3_9BACT</name>